<dbReference type="PANTHER" id="PTHR43767:SF1">
    <property type="entry name" value="NONRIBOSOMAL PEPTIDE SYNTHASE PES1 (EUROFUNG)-RELATED"/>
    <property type="match status" value="1"/>
</dbReference>
<gene>
    <name evidence="3" type="ORF">GCM10023226_21690</name>
</gene>
<dbReference type="Gene3D" id="3.40.50.12780">
    <property type="entry name" value="N-terminal domain of ligase-like"/>
    <property type="match status" value="1"/>
</dbReference>
<dbReference type="InterPro" id="IPR050237">
    <property type="entry name" value="ATP-dep_AMP-bd_enzyme"/>
</dbReference>
<dbReference type="RefSeq" id="WP_345265628.1">
    <property type="nucleotide sequence ID" value="NZ_BAABIM010000002.1"/>
</dbReference>
<dbReference type="InterPro" id="IPR000873">
    <property type="entry name" value="AMP-dep_synth/lig_dom"/>
</dbReference>
<dbReference type="Pfam" id="PF13193">
    <property type="entry name" value="AMP-binding_C"/>
    <property type="match status" value="1"/>
</dbReference>
<dbReference type="PANTHER" id="PTHR43767">
    <property type="entry name" value="LONG-CHAIN-FATTY-ACID--COA LIGASE"/>
    <property type="match status" value="1"/>
</dbReference>
<evidence type="ECO:0000259" key="1">
    <source>
        <dbReference type="Pfam" id="PF00501"/>
    </source>
</evidence>
<dbReference type="EMBL" id="BAABIM010000002">
    <property type="protein sequence ID" value="GAA4684044.1"/>
    <property type="molecule type" value="Genomic_DNA"/>
</dbReference>
<dbReference type="InterPro" id="IPR045851">
    <property type="entry name" value="AMP-bd_C_sf"/>
</dbReference>
<keyword evidence="4" id="KW-1185">Reference proteome</keyword>
<organism evidence="3 4">
    <name type="scientific">Nocardioides nanhaiensis</name>
    <dbReference type="NCBI Taxonomy" id="1476871"/>
    <lineage>
        <taxon>Bacteria</taxon>
        <taxon>Bacillati</taxon>
        <taxon>Actinomycetota</taxon>
        <taxon>Actinomycetes</taxon>
        <taxon>Propionibacteriales</taxon>
        <taxon>Nocardioidaceae</taxon>
        <taxon>Nocardioides</taxon>
    </lineage>
</organism>
<dbReference type="Proteomes" id="UP001500621">
    <property type="component" value="Unassembled WGS sequence"/>
</dbReference>
<proteinExistence type="predicted"/>
<evidence type="ECO:0000313" key="3">
    <source>
        <dbReference type="EMBL" id="GAA4684044.1"/>
    </source>
</evidence>
<feature type="domain" description="AMP-dependent synthetase/ligase" evidence="1">
    <location>
        <begin position="28"/>
        <end position="169"/>
    </location>
</feature>
<feature type="domain" description="AMP-binding enzyme C-terminal" evidence="2">
    <location>
        <begin position="248"/>
        <end position="315"/>
    </location>
</feature>
<sequence>MTTSGDPSADLRAWLAAEQEPAPLVVETSGSTGRPKRVVLSRRAVLASARATEQRLGGAGRWVLRLPRTYVAGLQVVVRSLLAGHEPVGEAEPWPDDEGWFTSLVPTQLHRMLADPAEVAALRRAHTVLLGGGPVDPDLRRRAAGAGVTVVATYGAAETAGGCVYDGLPLEGVRVRIDDGRVLLGGPTLFEGYESDPQLTAETLVDGWFRTSDAGRLDDEGRLQVLGRLDDVVVSGGVNVPGPAVAARLRAHPAVEEVEVVGVPDEEWGNRLVAFVVGEVAEGELRDWVAAEHPRAWAPRQVVRVGAVPLLTNGKPDRLALTRLAGAAARERE</sequence>
<evidence type="ECO:0000259" key="2">
    <source>
        <dbReference type="Pfam" id="PF13193"/>
    </source>
</evidence>
<name>A0ABP8W9B7_9ACTN</name>
<protein>
    <recommendedName>
        <fullName evidence="5">AMP-dependent synthetase</fullName>
    </recommendedName>
</protein>
<reference evidence="4" key="1">
    <citation type="journal article" date="2019" name="Int. J. Syst. Evol. Microbiol.">
        <title>The Global Catalogue of Microorganisms (GCM) 10K type strain sequencing project: providing services to taxonomists for standard genome sequencing and annotation.</title>
        <authorList>
            <consortium name="The Broad Institute Genomics Platform"/>
            <consortium name="The Broad Institute Genome Sequencing Center for Infectious Disease"/>
            <person name="Wu L."/>
            <person name="Ma J."/>
        </authorList>
    </citation>
    <scope>NUCLEOTIDE SEQUENCE [LARGE SCALE GENOMIC DNA]</scope>
    <source>
        <strain evidence="4">JCM 18127</strain>
    </source>
</reference>
<dbReference type="InterPro" id="IPR025110">
    <property type="entry name" value="AMP-bd_C"/>
</dbReference>
<dbReference type="Pfam" id="PF00501">
    <property type="entry name" value="AMP-binding"/>
    <property type="match status" value="1"/>
</dbReference>
<evidence type="ECO:0008006" key="5">
    <source>
        <dbReference type="Google" id="ProtNLM"/>
    </source>
</evidence>
<dbReference type="InterPro" id="IPR042099">
    <property type="entry name" value="ANL_N_sf"/>
</dbReference>
<comment type="caution">
    <text evidence="3">The sequence shown here is derived from an EMBL/GenBank/DDBJ whole genome shotgun (WGS) entry which is preliminary data.</text>
</comment>
<dbReference type="Gene3D" id="3.30.300.30">
    <property type="match status" value="1"/>
</dbReference>
<dbReference type="SUPFAM" id="SSF56801">
    <property type="entry name" value="Acetyl-CoA synthetase-like"/>
    <property type="match status" value="1"/>
</dbReference>
<evidence type="ECO:0000313" key="4">
    <source>
        <dbReference type="Proteomes" id="UP001500621"/>
    </source>
</evidence>
<accession>A0ABP8W9B7</accession>